<dbReference type="Pfam" id="PF13563">
    <property type="entry name" value="2_5_RNA_ligase2"/>
    <property type="match status" value="1"/>
</dbReference>
<dbReference type="EC" id="3.1.4.58" evidence="2"/>
<organism evidence="3 4">
    <name type="scientific">Marinobacter nitratireducens</name>
    <dbReference type="NCBI Taxonomy" id="1137280"/>
    <lineage>
        <taxon>Bacteria</taxon>
        <taxon>Pseudomonadati</taxon>
        <taxon>Pseudomonadota</taxon>
        <taxon>Gammaproteobacteria</taxon>
        <taxon>Pseudomonadales</taxon>
        <taxon>Marinobacteraceae</taxon>
        <taxon>Marinobacter</taxon>
    </lineage>
</organism>
<dbReference type="Proteomes" id="UP000035057">
    <property type="component" value="Unassembled WGS sequence"/>
</dbReference>
<dbReference type="GO" id="GO:0004113">
    <property type="term" value="F:2',3'-cyclic-nucleotide 3'-phosphodiesterase activity"/>
    <property type="evidence" value="ECO:0007669"/>
    <property type="project" value="InterPro"/>
</dbReference>
<comment type="similarity">
    <text evidence="2">Belongs to the 2H phosphoesterase superfamily. ThpR family.</text>
</comment>
<comment type="caution">
    <text evidence="3">The sequence shown here is derived from an EMBL/GenBank/DDBJ whole genome shotgun (WGS) entry which is preliminary data.</text>
</comment>
<dbReference type="NCBIfam" id="TIGR02258">
    <property type="entry name" value="2_5_ligase"/>
    <property type="match status" value="1"/>
</dbReference>
<dbReference type="RefSeq" id="WP_036131456.1">
    <property type="nucleotide sequence ID" value="NZ_ANIE01000006.1"/>
</dbReference>
<keyword evidence="3" id="KW-0436">Ligase</keyword>
<name>A0A072MZX9_9GAMM</name>
<evidence type="ECO:0000256" key="1">
    <source>
        <dbReference type="ARBA" id="ARBA00022801"/>
    </source>
</evidence>
<dbReference type="PATRIC" id="fig|1137280.3.peg.1952"/>
<keyword evidence="4" id="KW-1185">Reference proteome</keyword>
<evidence type="ECO:0000313" key="4">
    <source>
        <dbReference type="Proteomes" id="UP000035057"/>
    </source>
</evidence>
<comment type="catalytic activity">
    <reaction evidence="2">
        <text>a 3'-end 2',3'-cyclophospho-ribonucleotide-RNA + H2O = a 3'-end 2'-phospho-ribonucleotide-RNA + H(+)</text>
        <dbReference type="Rhea" id="RHEA:11828"/>
        <dbReference type="Rhea" id="RHEA-COMP:10464"/>
        <dbReference type="Rhea" id="RHEA-COMP:17353"/>
        <dbReference type="ChEBI" id="CHEBI:15377"/>
        <dbReference type="ChEBI" id="CHEBI:15378"/>
        <dbReference type="ChEBI" id="CHEBI:83064"/>
        <dbReference type="ChEBI" id="CHEBI:173113"/>
        <dbReference type="EC" id="3.1.4.58"/>
    </reaction>
</comment>
<dbReference type="InterPro" id="IPR009097">
    <property type="entry name" value="Cyclic_Pdiesterase"/>
</dbReference>
<feature type="short sequence motif" description="HXTX 1" evidence="2">
    <location>
        <begin position="40"/>
        <end position="43"/>
    </location>
</feature>
<dbReference type="OrthoDB" id="7061261at2"/>
<dbReference type="AlphaFoldDB" id="A0A072MZX9"/>
<proteinExistence type="inferred from homology"/>
<accession>A0A072MZX9</accession>
<dbReference type="HAMAP" id="MF_01940">
    <property type="entry name" value="RNA_CPDase"/>
    <property type="match status" value="1"/>
</dbReference>
<dbReference type="PANTHER" id="PTHR35561">
    <property type="entry name" value="RNA 2',3'-CYCLIC PHOSPHODIESTERASE"/>
    <property type="match status" value="1"/>
</dbReference>
<evidence type="ECO:0000256" key="2">
    <source>
        <dbReference type="HAMAP-Rule" id="MF_01940"/>
    </source>
</evidence>
<dbReference type="STRING" id="1137280.D777_02137"/>
<feature type="short sequence motif" description="HXTX 2" evidence="2">
    <location>
        <begin position="124"/>
        <end position="127"/>
    </location>
</feature>
<feature type="active site" description="Proton acceptor" evidence="2">
    <location>
        <position position="124"/>
    </location>
</feature>
<dbReference type="EMBL" id="ANIE01000006">
    <property type="protein sequence ID" value="KEF30984.1"/>
    <property type="molecule type" value="Genomic_DNA"/>
</dbReference>
<keyword evidence="1 2" id="KW-0378">Hydrolase</keyword>
<evidence type="ECO:0000313" key="3">
    <source>
        <dbReference type="EMBL" id="KEF30984.1"/>
    </source>
</evidence>
<reference evidence="3 4" key="1">
    <citation type="submission" date="2012-12" db="EMBL/GenBank/DDBJ databases">
        <title>Genome assembly of Marinobacter sp. AK21.</title>
        <authorList>
            <person name="Khatri I."/>
            <person name="Kumar R."/>
            <person name="Vaidya B."/>
            <person name="Subramanian S."/>
            <person name="Pinnaka A."/>
        </authorList>
    </citation>
    <scope>NUCLEOTIDE SEQUENCE [LARGE SCALE GENOMIC DNA]</scope>
    <source>
        <strain evidence="3 4">AK21</strain>
    </source>
</reference>
<dbReference type="Gene3D" id="3.90.1140.10">
    <property type="entry name" value="Cyclic phosphodiesterase"/>
    <property type="match status" value="1"/>
</dbReference>
<comment type="function">
    <text evidence="2">Hydrolyzes RNA 2',3'-cyclic phosphodiester to an RNA 2'-phosphomonoester.</text>
</comment>
<sequence>MARLFLGLELPNRVKSNLLEVRETTSGVKGARWQSASQLHLTLVFLGEVNEERMFQLKDALDGNLATVFDLWIEGVGCFGAPSSPRNLWAGTFPEAPVAALHDELRRRLETVGFEFEARRFRPHITLARFRRHSGSVEALLDQWHSEAFGCFPVQEVALFQSTLKPDGSEYTVKERFPLSEPD</sequence>
<protein>
    <recommendedName>
        <fullName evidence="2">RNA 2',3'-cyclic phosphodiesterase</fullName>
        <shortName evidence="2">RNA 2',3'-CPDase</shortName>
        <ecNumber evidence="2">3.1.4.58</ecNumber>
    </recommendedName>
</protein>
<gene>
    <name evidence="3" type="ORF">D777_02137</name>
</gene>
<dbReference type="SUPFAM" id="SSF55144">
    <property type="entry name" value="LigT-like"/>
    <property type="match status" value="1"/>
</dbReference>
<dbReference type="InterPro" id="IPR004175">
    <property type="entry name" value="RNA_CPDase"/>
</dbReference>
<dbReference type="GO" id="GO:0008664">
    <property type="term" value="F:RNA 2',3'-cyclic 3'-phosphodiesterase activity"/>
    <property type="evidence" value="ECO:0007669"/>
    <property type="project" value="UniProtKB-EC"/>
</dbReference>
<dbReference type="GO" id="GO:0016874">
    <property type="term" value="F:ligase activity"/>
    <property type="evidence" value="ECO:0007669"/>
    <property type="project" value="UniProtKB-KW"/>
</dbReference>
<dbReference type="PANTHER" id="PTHR35561:SF1">
    <property type="entry name" value="RNA 2',3'-CYCLIC PHOSPHODIESTERASE"/>
    <property type="match status" value="1"/>
</dbReference>
<feature type="active site" description="Proton donor" evidence="2">
    <location>
        <position position="40"/>
    </location>
</feature>